<dbReference type="RefSeq" id="WP_006710628.1">
    <property type="nucleotide sequence ID" value="NZ_AFWF01000018.1"/>
</dbReference>
<sequence length="69" mass="7823">MARAYNVGSSSFGRTTSHNSKHLELLKSSVHQLSPSQLRELRGVINSKLNDVNQVRITEEEQRLINSLF</sequence>
<dbReference type="AlphaFoldDB" id="F9RXK6"/>
<dbReference type="OrthoDB" id="5906703at2"/>
<gene>
    <name evidence="1" type="ORF">VII00023_20372</name>
</gene>
<evidence type="ECO:0000313" key="1">
    <source>
        <dbReference type="EMBL" id="EGU47786.1"/>
    </source>
</evidence>
<accession>F9RXK6</accession>
<dbReference type="EMBL" id="AFWF01000018">
    <property type="protein sequence ID" value="EGU47786.1"/>
    <property type="molecule type" value="Genomic_DNA"/>
</dbReference>
<name>F9RXK6_9VIBR</name>
<protein>
    <submittedName>
        <fullName evidence="1">Uncharacterized protein</fullName>
    </submittedName>
</protein>
<proteinExistence type="predicted"/>
<evidence type="ECO:0000313" key="2">
    <source>
        <dbReference type="Proteomes" id="UP000004605"/>
    </source>
</evidence>
<organism evidence="1 2">
    <name type="scientific">Vibrio ichthyoenteri ATCC 700023</name>
    <dbReference type="NCBI Taxonomy" id="870968"/>
    <lineage>
        <taxon>Bacteria</taxon>
        <taxon>Pseudomonadati</taxon>
        <taxon>Pseudomonadota</taxon>
        <taxon>Gammaproteobacteria</taxon>
        <taxon>Vibrionales</taxon>
        <taxon>Vibrionaceae</taxon>
        <taxon>Vibrio</taxon>
    </lineage>
</organism>
<dbReference type="Proteomes" id="UP000004605">
    <property type="component" value="Unassembled WGS sequence"/>
</dbReference>
<keyword evidence="2" id="KW-1185">Reference proteome</keyword>
<comment type="caution">
    <text evidence="1">The sequence shown here is derived from an EMBL/GenBank/DDBJ whole genome shotgun (WGS) entry which is preliminary data.</text>
</comment>
<reference evidence="1 2" key="1">
    <citation type="journal article" date="2012" name="Int. J. Syst. Evol. Microbiol.">
        <title>Vibrio caribbeanicus sp. nov., isolated from the marine sponge Scleritoderma cyanea.</title>
        <authorList>
            <person name="Hoffmann M."/>
            <person name="Monday S.R."/>
            <person name="Allard M.W."/>
            <person name="Strain E.A."/>
            <person name="Whittaker P."/>
            <person name="Naum M."/>
            <person name="McCarthy P.J."/>
            <person name="Lopez J.V."/>
            <person name="Fischer M."/>
            <person name="Brown E.W."/>
        </authorList>
    </citation>
    <scope>NUCLEOTIDE SEQUENCE [LARGE SCALE GENOMIC DNA]</scope>
    <source>
        <strain evidence="1 2">ATCC 700023</strain>
    </source>
</reference>